<dbReference type="GO" id="GO:0006952">
    <property type="term" value="P:defense response"/>
    <property type="evidence" value="ECO:0007669"/>
    <property type="project" value="UniProtKB-KW"/>
</dbReference>
<dbReference type="InterPro" id="IPR007751">
    <property type="entry name" value="DUF676_lipase-like"/>
</dbReference>
<dbReference type="AlphaFoldDB" id="A0A8T0IZ49"/>
<gene>
    <name evidence="6" type="ORF">KC19_2G208200</name>
</gene>
<dbReference type="SUPFAM" id="SSF52058">
    <property type="entry name" value="L domain-like"/>
    <property type="match status" value="1"/>
</dbReference>
<dbReference type="InterPro" id="IPR001611">
    <property type="entry name" value="Leu-rich_rpt"/>
</dbReference>
<reference evidence="6" key="1">
    <citation type="submission" date="2020-06" db="EMBL/GenBank/DDBJ databases">
        <title>WGS assembly of Ceratodon purpureus strain R40.</title>
        <authorList>
            <person name="Carey S.B."/>
            <person name="Jenkins J."/>
            <person name="Shu S."/>
            <person name="Lovell J.T."/>
            <person name="Sreedasyam A."/>
            <person name="Maumus F."/>
            <person name="Tiley G.P."/>
            <person name="Fernandez-Pozo N."/>
            <person name="Barry K."/>
            <person name="Chen C."/>
            <person name="Wang M."/>
            <person name="Lipzen A."/>
            <person name="Daum C."/>
            <person name="Saski C.A."/>
            <person name="Payton A.C."/>
            <person name="Mcbreen J.C."/>
            <person name="Conrad R.E."/>
            <person name="Kollar L.M."/>
            <person name="Olsson S."/>
            <person name="Huttunen S."/>
            <person name="Landis J.B."/>
            <person name="Wickett N.J."/>
            <person name="Johnson M.G."/>
            <person name="Rensing S.A."/>
            <person name="Grimwood J."/>
            <person name="Schmutz J."/>
            <person name="Mcdaniel S.F."/>
        </authorList>
    </citation>
    <scope>NUCLEOTIDE SEQUENCE</scope>
    <source>
        <strain evidence="6">R40</strain>
    </source>
</reference>
<dbReference type="SUPFAM" id="SSF53474">
    <property type="entry name" value="alpha/beta-Hydrolases"/>
    <property type="match status" value="1"/>
</dbReference>
<evidence type="ECO:0000313" key="7">
    <source>
        <dbReference type="Proteomes" id="UP000822688"/>
    </source>
</evidence>
<dbReference type="Gene3D" id="3.80.10.10">
    <property type="entry name" value="Ribonuclease Inhibitor"/>
    <property type="match status" value="3"/>
</dbReference>
<evidence type="ECO:0008006" key="8">
    <source>
        <dbReference type="Google" id="ProtNLM"/>
    </source>
</evidence>
<dbReference type="InterPro" id="IPR055414">
    <property type="entry name" value="LRR_R13L4/SHOC2-like"/>
</dbReference>
<evidence type="ECO:0000256" key="1">
    <source>
        <dbReference type="ARBA" id="ARBA00022614"/>
    </source>
</evidence>
<proteinExistence type="predicted"/>
<dbReference type="PANTHER" id="PTHR45752">
    <property type="entry name" value="LEUCINE-RICH REPEAT-CONTAINING"/>
    <property type="match status" value="1"/>
</dbReference>
<evidence type="ECO:0000256" key="2">
    <source>
        <dbReference type="ARBA" id="ARBA00022737"/>
    </source>
</evidence>
<dbReference type="SUPFAM" id="SSF52540">
    <property type="entry name" value="P-loop containing nucleoside triphosphate hydrolases"/>
    <property type="match status" value="1"/>
</dbReference>
<sequence>MGEIIDPLAFRKKLSDSVFEFYKPKTVHLEVVFIHGLQQGKCEDTYWKTWARDGIPENLWPRTWLPKEFPSARVLALSYDASIKRTATDGRMDLFLLGENLIQEMVNFGRIGQIGVPVVFVCHGFGGLVAKQIVISGNKPQFSQNQKVKNLLQNIDAFCFYSTPHHGSHLAKSPLYLSGSAKGPLLENFEVLDKETGRLNQEFEQFKRPSWHFHVVAESHEIPEFREMVVAEASSRYANATHMTLNANYMDICKPRSETDSSYQCLTTRLKEVLDRNMLSLPFAIESLALESLVRFQEQEESVKGMLEEFRIVGFNGMGGSGKTRLVKIIYKSICNDFDRSSYLDDVKSKGTFDEVLVTLLRQFGIKNGKTGGEAQLSDFQDSKEVYLKDLKAFVKEHKVLVVVDDVGSEENFNHLQQIAIIISIGILVNLSSLDLHEYGSLTSLPPCIGNLVNLSSLILYKCTSLTSLPPSIGNLVNLSSLDLRECWSLTSLPPSIGNLGNLSSLDFHGCTSLTTLPPSIGNLVNLSSLILYKCTSLTSLPPSIGNLVNLSSLDLRECWSLTSLPPSIGNLVNLSELDLDGCMSLESLPPSIGNLVNLLNLDLRGCTSLTSLPPSIGNLVNLSSLILYRCKSLTSLPPSIGNLDNLSSLDLRDCGSLTSLPPSIGNLGNLSNLDLDWCSSLTFLPPSIGNLVNLLRLDLRGCRLFTSLPSSIGNLVNLSSLILYDCTSLTSLPPSIGNLGKLSNLDLRECTSFTSLPPTIGNLGNLSELDLYRCTSLTFLPPSIGNLVNLSSLDLRGCTSLASLPPSIKNLVNLCIHH</sequence>
<keyword evidence="2" id="KW-0677">Repeat</keyword>
<dbReference type="Gene3D" id="3.40.50.300">
    <property type="entry name" value="P-loop containing nucleotide triphosphate hydrolases"/>
    <property type="match status" value="1"/>
</dbReference>
<feature type="domain" description="Disease resistance R13L4/SHOC-2-like LRR" evidence="5">
    <location>
        <begin position="602"/>
        <end position="700"/>
    </location>
</feature>
<dbReference type="Proteomes" id="UP000822688">
    <property type="component" value="Chromosome 2"/>
</dbReference>
<dbReference type="Pfam" id="PF05057">
    <property type="entry name" value="DUF676"/>
    <property type="match status" value="1"/>
</dbReference>
<dbReference type="Pfam" id="PF23598">
    <property type="entry name" value="LRR_14"/>
    <property type="match status" value="2"/>
</dbReference>
<dbReference type="InterPro" id="IPR002182">
    <property type="entry name" value="NB-ARC"/>
</dbReference>
<name>A0A8T0IZ49_CERPU</name>
<evidence type="ECO:0000259" key="3">
    <source>
        <dbReference type="Pfam" id="PF00931"/>
    </source>
</evidence>
<accession>A0A8T0IZ49</accession>
<dbReference type="Gene3D" id="3.40.50.1820">
    <property type="entry name" value="alpha/beta hydrolase"/>
    <property type="match status" value="1"/>
</dbReference>
<dbReference type="PANTHER" id="PTHR45752:SF195">
    <property type="entry name" value="LEUCINE-RICH REPEAT (LRR) FAMILY PROTEIN-RELATED"/>
    <property type="match status" value="1"/>
</dbReference>
<protein>
    <recommendedName>
        <fullName evidence="8">NB-ARC domain-containing protein</fullName>
    </recommendedName>
</protein>
<dbReference type="InterPro" id="IPR050715">
    <property type="entry name" value="LRR-SigEffector_domain"/>
</dbReference>
<evidence type="ECO:0000313" key="6">
    <source>
        <dbReference type="EMBL" id="KAG0588008.1"/>
    </source>
</evidence>
<keyword evidence="1" id="KW-0433">Leucine-rich repeat</keyword>
<dbReference type="EMBL" id="CM026422">
    <property type="protein sequence ID" value="KAG0588008.1"/>
    <property type="molecule type" value="Genomic_DNA"/>
</dbReference>
<dbReference type="InterPro" id="IPR032675">
    <property type="entry name" value="LRR_dom_sf"/>
</dbReference>
<dbReference type="Pfam" id="PF00560">
    <property type="entry name" value="LRR_1"/>
    <property type="match status" value="1"/>
</dbReference>
<organism evidence="6 7">
    <name type="scientific">Ceratodon purpureus</name>
    <name type="common">Fire moss</name>
    <name type="synonym">Dicranum purpureum</name>
    <dbReference type="NCBI Taxonomy" id="3225"/>
    <lineage>
        <taxon>Eukaryota</taxon>
        <taxon>Viridiplantae</taxon>
        <taxon>Streptophyta</taxon>
        <taxon>Embryophyta</taxon>
        <taxon>Bryophyta</taxon>
        <taxon>Bryophytina</taxon>
        <taxon>Bryopsida</taxon>
        <taxon>Dicranidae</taxon>
        <taxon>Pseudoditrichales</taxon>
        <taxon>Ditrichaceae</taxon>
        <taxon>Ceratodon</taxon>
    </lineage>
</organism>
<dbReference type="InterPro" id="IPR027417">
    <property type="entry name" value="P-loop_NTPase"/>
</dbReference>
<comment type="caution">
    <text evidence="6">The sequence shown here is derived from an EMBL/GenBank/DDBJ whole genome shotgun (WGS) entry which is preliminary data.</text>
</comment>
<dbReference type="SMART" id="SM00369">
    <property type="entry name" value="LRR_TYP"/>
    <property type="match status" value="7"/>
</dbReference>
<feature type="domain" description="Disease resistance R13L4/SHOC-2-like LRR" evidence="5">
    <location>
        <begin position="448"/>
        <end position="536"/>
    </location>
</feature>
<keyword evidence="7" id="KW-1185">Reference proteome</keyword>
<dbReference type="PRINTS" id="PR00364">
    <property type="entry name" value="DISEASERSIST"/>
</dbReference>
<evidence type="ECO:0000259" key="4">
    <source>
        <dbReference type="Pfam" id="PF05057"/>
    </source>
</evidence>
<dbReference type="InterPro" id="IPR003591">
    <property type="entry name" value="Leu-rich_rpt_typical-subtyp"/>
</dbReference>
<dbReference type="InterPro" id="IPR029058">
    <property type="entry name" value="AB_hydrolase_fold"/>
</dbReference>
<feature type="domain" description="NB-ARC" evidence="3">
    <location>
        <begin position="301"/>
        <end position="417"/>
    </location>
</feature>
<evidence type="ECO:0000259" key="5">
    <source>
        <dbReference type="Pfam" id="PF23598"/>
    </source>
</evidence>
<dbReference type="SUPFAM" id="SSF52047">
    <property type="entry name" value="RNI-like"/>
    <property type="match status" value="1"/>
</dbReference>
<dbReference type="Pfam" id="PF00931">
    <property type="entry name" value="NB-ARC"/>
    <property type="match status" value="1"/>
</dbReference>
<feature type="domain" description="DUF676" evidence="4">
    <location>
        <begin position="25"/>
        <end position="174"/>
    </location>
</feature>
<dbReference type="GO" id="GO:0043531">
    <property type="term" value="F:ADP binding"/>
    <property type="evidence" value="ECO:0007669"/>
    <property type="project" value="InterPro"/>
</dbReference>